<organism evidence="8 9">
    <name type="scientific">Salix koriyanagi</name>
    <dbReference type="NCBI Taxonomy" id="2511006"/>
    <lineage>
        <taxon>Eukaryota</taxon>
        <taxon>Viridiplantae</taxon>
        <taxon>Streptophyta</taxon>
        <taxon>Embryophyta</taxon>
        <taxon>Tracheophyta</taxon>
        <taxon>Spermatophyta</taxon>
        <taxon>Magnoliopsida</taxon>
        <taxon>eudicotyledons</taxon>
        <taxon>Gunneridae</taxon>
        <taxon>Pentapetalae</taxon>
        <taxon>rosids</taxon>
        <taxon>fabids</taxon>
        <taxon>Malpighiales</taxon>
        <taxon>Salicaceae</taxon>
        <taxon>Saliceae</taxon>
        <taxon>Salix</taxon>
    </lineage>
</organism>
<evidence type="ECO:0000259" key="6">
    <source>
        <dbReference type="PROSITE" id="PS51334"/>
    </source>
</evidence>
<dbReference type="Pfam" id="PF13532">
    <property type="entry name" value="2OG-FeII_Oxy_2"/>
    <property type="match status" value="1"/>
</dbReference>
<reference evidence="8" key="2">
    <citation type="journal article" date="2023" name="Int. J. Mol. Sci.">
        <title>De Novo Assembly and Annotation of 11 Diverse Shrub Willow (Salix) Genomes Reveals Novel Gene Organization in Sex-Linked Regions.</title>
        <authorList>
            <person name="Hyden B."/>
            <person name="Feng K."/>
            <person name="Yates T.B."/>
            <person name="Jawdy S."/>
            <person name="Cereghino C."/>
            <person name="Smart L.B."/>
            <person name="Muchero W."/>
        </authorList>
    </citation>
    <scope>NUCLEOTIDE SEQUENCE</scope>
    <source>
        <tissue evidence="8">Shoot tip</tissue>
    </source>
</reference>
<evidence type="ECO:0000256" key="1">
    <source>
        <dbReference type="ARBA" id="ARBA00007879"/>
    </source>
</evidence>
<keyword evidence="3" id="KW-0694">RNA-binding</keyword>
<dbReference type="InterPro" id="IPR005512">
    <property type="entry name" value="PRONE_dom"/>
</dbReference>
<dbReference type="PANTHER" id="PTHR33101">
    <property type="entry name" value="ROP GUANINE NUCLEOTIDE EXCHANGE FACTOR 1"/>
    <property type="match status" value="1"/>
</dbReference>
<dbReference type="GO" id="GO:0005085">
    <property type="term" value="F:guanyl-nucleotide exchange factor activity"/>
    <property type="evidence" value="ECO:0007669"/>
    <property type="project" value="UniProtKB-UniRule"/>
</dbReference>
<evidence type="ECO:0000256" key="3">
    <source>
        <dbReference type="PROSITE-ProRule" id="PRU00176"/>
    </source>
</evidence>
<evidence type="ECO:0000259" key="5">
    <source>
        <dbReference type="PROSITE" id="PS50102"/>
    </source>
</evidence>
<dbReference type="PROSITE" id="PS51334">
    <property type="entry name" value="PRONE"/>
    <property type="match status" value="1"/>
</dbReference>
<comment type="caution">
    <text evidence="8">The sequence shown here is derived from an EMBL/GenBank/DDBJ whole genome shotgun (WGS) entry which is preliminary data.</text>
</comment>
<evidence type="ECO:0000313" key="8">
    <source>
        <dbReference type="EMBL" id="KAJ6695698.1"/>
    </source>
</evidence>
<dbReference type="FunFam" id="2.60.120.590:FF:000018">
    <property type="entry name" value="ALKylated DNA repair protein AlkB homolog"/>
    <property type="match status" value="1"/>
</dbReference>
<dbReference type="InterPro" id="IPR000504">
    <property type="entry name" value="RRM_dom"/>
</dbReference>
<dbReference type="PROSITE" id="PS50102">
    <property type="entry name" value="RRM"/>
    <property type="match status" value="1"/>
</dbReference>
<dbReference type="PANTHER" id="PTHR33101:SF2">
    <property type="entry name" value="ROP GUANINE NUCLEOTIDE EXCHANGE FACTOR 14"/>
    <property type="match status" value="1"/>
</dbReference>
<dbReference type="SUPFAM" id="SSF54928">
    <property type="entry name" value="RNA-binding domain, RBD"/>
    <property type="match status" value="1"/>
</dbReference>
<dbReference type="Pfam" id="PF03759">
    <property type="entry name" value="PRONE"/>
    <property type="match status" value="1"/>
</dbReference>
<dbReference type="InterPro" id="IPR027450">
    <property type="entry name" value="AlkB-like"/>
</dbReference>
<keyword evidence="9" id="KW-1185">Reference proteome</keyword>
<reference evidence="8" key="1">
    <citation type="submission" date="2022-11" db="EMBL/GenBank/DDBJ databases">
        <authorList>
            <person name="Hyden B.L."/>
            <person name="Feng K."/>
            <person name="Yates T."/>
            <person name="Jawdy S."/>
            <person name="Smart L.B."/>
            <person name="Muchero W."/>
        </authorList>
    </citation>
    <scope>NUCLEOTIDE SEQUENCE</scope>
    <source>
        <tissue evidence="8">Shoot tip</tissue>
    </source>
</reference>
<dbReference type="InterPro" id="IPR012677">
    <property type="entry name" value="Nucleotide-bd_a/b_plait_sf"/>
</dbReference>
<feature type="domain" description="Fe2OG dioxygenase" evidence="7">
    <location>
        <begin position="799"/>
        <end position="925"/>
    </location>
</feature>
<protein>
    <submittedName>
        <fullName evidence="8">ROP GUANINE NUCLEOTIDE EXCHANGE FACTOR 14</fullName>
    </submittedName>
</protein>
<dbReference type="AlphaFoldDB" id="A0A9Q0PWJ7"/>
<evidence type="ECO:0000256" key="2">
    <source>
        <dbReference type="ARBA" id="ARBA00022658"/>
    </source>
</evidence>
<accession>A0A9Q0PWJ7</accession>
<proteinExistence type="inferred from homology"/>
<dbReference type="Gene3D" id="1.20.58.2010">
    <property type="entry name" value="PRONE domain, subdomain 1"/>
    <property type="match status" value="2"/>
</dbReference>
<sequence>MDNNIINCISGILTYNGLESCIINNQSYENESGTSRGEGCVSDSFDDDGCSSCSSSKDASGSFSSKWLRMKKDEHGLDDWEFGGGPRHFYAKEKPCYSLQYSDVETMKEKFAKLLLGEDITGGRNGLSTALALSNAITNLAATVFGELWKLQPLPEERKTKWQREMDWLLSPANYMVELVPAKQNCANGRALEIMTPKTRADIHVNLPALQKLDSMLIDTLNSMVNTEFWYSEVGSRAEGRTKSAKESKRWWLPLPQVPTNGLSDSGRKKLLNQSKVVYQVFKAAKSINETILLEMPVPTIIKEALPKSGKANLGEELYKVLTSESNTAEEMLNSLNLQSEHCALETINKLEAAVFAWKDRMTAQGSGKSPVRTSWSFVKDPMSEFEKIESLLDRTESLLQKLKSRYPNLPQTFLDCTKIQSGKDVGHAILEAYSRVLGNLAFSILSRIADIMQEDSLTNPSSPAATCCFPGINSSGYVETPVHALHLRHSLIDQMSGVDLNYRKSDASHVSDQELSCSEGRTSSVIATPSRGRVCHECTLGEEHELPGKTVANSLVLATLINQSLSSFEDQDLWPKLPSPLSPATITSAVSPNMGVPRFTRPKTPAADSPSPYLYVANCGPAVGLSYDSIASVFNTFGEVKGIYAADESGTRVIVSYFEANSAQQALTALNGKPCADLDGRSLHIRYSVIQPNSEAESQQVNEHIPVSLMDSEVNIPGLYLVHDFLSPREEKELLAAVDERPWISLSKRRVQHYGYEFCYGTRNVDTKLHLGELPSFVSSVLERISSFPGLNSSTSILLDQLTVNEYPPGVGLSPHIDTHSAFEGLIFSLSLAGPCIMEFRRYLDGSWVPDAASSAYTKVENVENCSNLVRRSLYLPPRSILLLSGEARYAWQHYIPHHKIDMVNQNVIRRGARRVSFTFRKSPSSCLDIPKPTIPF</sequence>
<dbReference type="InterPro" id="IPR038937">
    <property type="entry name" value="RopGEF"/>
</dbReference>
<evidence type="ECO:0000259" key="7">
    <source>
        <dbReference type="PROSITE" id="PS51471"/>
    </source>
</evidence>
<evidence type="ECO:0000313" key="9">
    <source>
        <dbReference type="Proteomes" id="UP001151752"/>
    </source>
</evidence>
<dbReference type="FunFam" id="1.20.58.2010:FF:000001">
    <property type="entry name" value="Rop guanine nucleotide exchange factor 14"/>
    <property type="match status" value="1"/>
</dbReference>
<comment type="similarity">
    <text evidence="1">Belongs to the alkB family.</text>
</comment>
<dbReference type="GO" id="GO:0003723">
    <property type="term" value="F:RNA binding"/>
    <property type="evidence" value="ECO:0007669"/>
    <property type="project" value="UniProtKB-UniRule"/>
</dbReference>
<dbReference type="EMBL" id="JAPFFM010000017">
    <property type="protein sequence ID" value="KAJ6695698.1"/>
    <property type="molecule type" value="Genomic_DNA"/>
</dbReference>
<dbReference type="Gene3D" id="3.30.70.330">
    <property type="match status" value="1"/>
</dbReference>
<dbReference type="InterPro" id="IPR037151">
    <property type="entry name" value="AlkB-like_sf"/>
</dbReference>
<evidence type="ECO:0000256" key="4">
    <source>
        <dbReference type="PROSITE-ProRule" id="PRU00663"/>
    </source>
</evidence>
<dbReference type="PROSITE" id="PS51471">
    <property type="entry name" value="FE2OG_OXY"/>
    <property type="match status" value="1"/>
</dbReference>
<dbReference type="InterPro" id="IPR005123">
    <property type="entry name" value="Oxoglu/Fe-dep_dioxygenase_dom"/>
</dbReference>
<gene>
    <name evidence="8" type="ORF">OIU74_014746</name>
</gene>
<dbReference type="SUPFAM" id="SSF51197">
    <property type="entry name" value="Clavaminate synthase-like"/>
    <property type="match status" value="1"/>
</dbReference>
<dbReference type="Gene3D" id="2.60.120.590">
    <property type="entry name" value="Alpha-ketoglutarate-dependent dioxygenase AlkB-like"/>
    <property type="match status" value="1"/>
</dbReference>
<feature type="domain" description="PRONE" evidence="6">
    <location>
        <begin position="94"/>
        <end position="466"/>
    </location>
</feature>
<name>A0A9Q0PWJ7_9ROSI</name>
<dbReference type="FunFam" id="1.20.58.2010:FF:000003">
    <property type="entry name" value="Rop guanine nucleotide exchange factor 14"/>
    <property type="match status" value="1"/>
</dbReference>
<dbReference type="InterPro" id="IPR035979">
    <property type="entry name" value="RBD_domain_sf"/>
</dbReference>
<feature type="domain" description="RRM" evidence="5">
    <location>
        <begin position="613"/>
        <end position="691"/>
    </location>
</feature>
<dbReference type="Proteomes" id="UP001151752">
    <property type="component" value="Chromosome 3"/>
</dbReference>
<keyword evidence="2 4" id="KW-0344">Guanine-nucleotide releasing factor</keyword>